<protein>
    <submittedName>
        <fullName evidence="1">Uncharacterized protein</fullName>
    </submittedName>
</protein>
<gene>
    <name evidence="1" type="ORF">HMPREF0519_1335</name>
</gene>
<dbReference type="HOGENOM" id="CLU_147945_3_0_9"/>
<dbReference type="AlphaFoldDB" id="C0XJC4"/>
<keyword evidence="2" id="KW-1185">Reference proteome</keyword>
<proteinExistence type="predicted"/>
<comment type="caution">
    <text evidence="1">The sequence shown here is derived from an EMBL/GenBank/DDBJ whole genome shotgun (WGS) entry which is preliminary data.</text>
</comment>
<evidence type="ECO:0000313" key="1">
    <source>
        <dbReference type="EMBL" id="EEI24510.1"/>
    </source>
</evidence>
<dbReference type="EMBL" id="ACGP01000131">
    <property type="protein sequence ID" value="EEI24510.1"/>
    <property type="molecule type" value="Genomic_DNA"/>
</dbReference>
<name>C0XJC4_LENH9</name>
<dbReference type="RefSeq" id="WP_003634324.1">
    <property type="nucleotide sequence ID" value="NZ_AZDF01000019.1"/>
</dbReference>
<dbReference type="Proteomes" id="UP000003752">
    <property type="component" value="Unassembled WGS sequence"/>
</dbReference>
<reference evidence="1 2" key="1">
    <citation type="submission" date="2009-01" db="EMBL/GenBank/DDBJ databases">
        <authorList>
            <person name="Qin X."/>
            <person name="Bachman B."/>
            <person name="Battles P."/>
            <person name="Bell A."/>
            <person name="Bess C."/>
            <person name="Bickham C."/>
            <person name="Chaboub L."/>
            <person name="Chen D."/>
            <person name="Coyle M."/>
            <person name="Deiros D.R."/>
            <person name="Dinh H."/>
            <person name="Forbes L."/>
            <person name="Fowler G."/>
            <person name="Francisco L."/>
            <person name="Fu Q."/>
            <person name="Gubbala S."/>
            <person name="Hale W."/>
            <person name="Han Y."/>
            <person name="Hemphill L."/>
            <person name="Highlander S.K."/>
            <person name="Hirani K."/>
            <person name="Hogues M."/>
            <person name="Jackson L."/>
            <person name="Jakkamsetti A."/>
            <person name="Javaid M."/>
            <person name="Jiang H."/>
            <person name="Korchina V."/>
            <person name="Kovar C."/>
            <person name="Lara F."/>
            <person name="Lee S."/>
            <person name="Mata R."/>
            <person name="Mathew T."/>
            <person name="Moen C."/>
            <person name="Morales K."/>
            <person name="Munidasa M."/>
            <person name="Nazareth L."/>
            <person name="Ngo R."/>
            <person name="Nguyen L."/>
            <person name="Okwuonu G."/>
            <person name="Ongeri F."/>
            <person name="Patil S."/>
            <person name="Petrosino J."/>
            <person name="Pham C."/>
            <person name="Pham P."/>
            <person name="Pu L.-L."/>
            <person name="Puazo M."/>
            <person name="Raj R."/>
            <person name="Reid J."/>
            <person name="Rouhana J."/>
            <person name="Saada N."/>
            <person name="Shang Y."/>
            <person name="Simmons D."/>
            <person name="Thornton R."/>
            <person name="Warren J."/>
            <person name="Weissenberger G."/>
            <person name="Zhang J."/>
            <person name="Zhang L."/>
            <person name="Zhou C."/>
            <person name="Zhu D."/>
            <person name="Muzny D."/>
            <person name="Worley K."/>
            <person name="Gibbs R."/>
        </authorList>
    </citation>
    <scope>NUCLEOTIDE SEQUENCE [LARGE SCALE GENOMIC DNA]</scope>
    <source>
        <strain evidence="2">ATCC 8290 / DSM 20176 / CCUG 30140 / JCM 1155 / KCTC 3500 / NBRC 15886 / NCIMB 8040 / NRRL B-1843 / 9</strain>
    </source>
</reference>
<sequence>MNDIQINNNQLTVTITGMDKLWGFKNRLIIPLDHVSDMTIENRKQLNQDGKWRVVQFREPGLGLPWKQVGTFYGNHKRSYLNVSGNEHILFVSLTNEKYDYLFLTVNNPDELLSEFKRAKQKALNKSGIAFRLVEGGATFSIRLSNH</sequence>
<dbReference type="PATRIC" id="fig|1423757.3.peg.728"/>
<accession>C0XJC4</accession>
<evidence type="ECO:0000313" key="2">
    <source>
        <dbReference type="Proteomes" id="UP000003752"/>
    </source>
</evidence>
<organism evidence="1 2">
    <name type="scientific">Lentilactobacillus hilgardii (strain ATCC 8290 / DSM 20176 / CCUG 30140 / JCM 1155 / KCTC 3500 / NBRC 15886 / NCIMB 8040 / NRRL B-1843 / 9)</name>
    <dbReference type="NCBI Taxonomy" id="1423757"/>
    <lineage>
        <taxon>Bacteria</taxon>
        <taxon>Bacillati</taxon>
        <taxon>Bacillota</taxon>
        <taxon>Bacilli</taxon>
        <taxon>Lactobacillales</taxon>
        <taxon>Lactobacillaceae</taxon>
        <taxon>Lentilactobacillus</taxon>
    </lineage>
</organism>